<dbReference type="PANTHER" id="PTHR12599">
    <property type="entry name" value="PTERIN-4-ALPHA-CARBINOLAMINE DEHYDRATASE"/>
    <property type="match status" value="1"/>
</dbReference>
<reference evidence="6 7" key="1">
    <citation type="submission" date="2017-08" db="EMBL/GenBank/DDBJ databases">
        <title>Acidophilic green algal genome provides insights into adaptation to an acidic environment.</title>
        <authorList>
            <person name="Hirooka S."/>
            <person name="Hirose Y."/>
            <person name="Kanesaki Y."/>
            <person name="Higuchi S."/>
            <person name="Fujiwara T."/>
            <person name="Onuma R."/>
            <person name="Era A."/>
            <person name="Ohbayashi R."/>
            <person name="Uzuka A."/>
            <person name="Nozaki H."/>
            <person name="Yoshikawa H."/>
            <person name="Miyagishima S.Y."/>
        </authorList>
    </citation>
    <scope>NUCLEOTIDE SEQUENCE [LARGE SCALE GENOMIC DNA]</scope>
    <source>
        <strain evidence="6 7">NIES-2499</strain>
    </source>
</reference>
<sequence length="222" mass="24135">MQRCISQCRAGSSRPLGSNRCNSVQNRPVGRHGDVTARSTGWADPRHSISEKAMFGEDFGARDPTAGEIASNFSDNVLGNYDTAHVIKVPEKAKQFLGLGSKDILTMSELVVLEGKDLELLKNQAPGWRVSVSHSSGKQSLVQEWKGKDAAAAAEIQKLLQQVPGAEEHQPSSVSLQAETVTVELSTHSLGGLTENDFIIASRMNEVPVKDLIAKRKTRFWA</sequence>
<dbReference type="EC" id="4.2.1.96" evidence="3"/>
<dbReference type="Gene3D" id="3.30.1360.20">
    <property type="entry name" value="Transcriptional coactivator/pterin dehydratase"/>
    <property type="match status" value="1"/>
</dbReference>
<evidence type="ECO:0000256" key="4">
    <source>
        <dbReference type="ARBA" id="ARBA00023239"/>
    </source>
</evidence>
<accession>A0A250XF98</accession>
<evidence type="ECO:0000256" key="1">
    <source>
        <dbReference type="ARBA" id="ARBA00001554"/>
    </source>
</evidence>
<feature type="compositionally biased region" description="Polar residues" evidence="5">
    <location>
        <begin position="15"/>
        <end position="26"/>
    </location>
</feature>
<dbReference type="GO" id="GO:0006729">
    <property type="term" value="P:tetrahydrobiopterin biosynthetic process"/>
    <property type="evidence" value="ECO:0007669"/>
    <property type="project" value="InterPro"/>
</dbReference>
<dbReference type="OrthoDB" id="277398at2759"/>
<evidence type="ECO:0000256" key="5">
    <source>
        <dbReference type="SAM" id="MobiDB-lite"/>
    </source>
</evidence>
<dbReference type="EMBL" id="BEGY01000070">
    <property type="protein sequence ID" value="GAX81768.1"/>
    <property type="molecule type" value="Genomic_DNA"/>
</dbReference>
<evidence type="ECO:0000256" key="2">
    <source>
        <dbReference type="ARBA" id="ARBA00006472"/>
    </source>
</evidence>
<keyword evidence="4" id="KW-0456">Lyase</keyword>
<evidence type="ECO:0000313" key="6">
    <source>
        <dbReference type="EMBL" id="GAX81768.1"/>
    </source>
</evidence>
<feature type="region of interest" description="Disordered" evidence="5">
    <location>
        <begin position="11"/>
        <end position="43"/>
    </location>
</feature>
<protein>
    <recommendedName>
        <fullName evidence="3">4a-hydroxytetrahydrobiopterin dehydratase</fullName>
        <ecNumber evidence="3">4.2.1.96</ecNumber>
    </recommendedName>
</protein>
<organism evidence="6 7">
    <name type="scientific">Chlamydomonas eustigma</name>
    <dbReference type="NCBI Taxonomy" id="1157962"/>
    <lineage>
        <taxon>Eukaryota</taxon>
        <taxon>Viridiplantae</taxon>
        <taxon>Chlorophyta</taxon>
        <taxon>core chlorophytes</taxon>
        <taxon>Chlorophyceae</taxon>
        <taxon>CS clade</taxon>
        <taxon>Chlamydomonadales</taxon>
        <taxon>Chlamydomonadaceae</taxon>
        <taxon>Chlamydomonas</taxon>
    </lineage>
</organism>
<keyword evidence="7" id="KW-1185">Reference proteome</keyword>
<dbReference type="Pfam" id="PF01329">
    <property type="entry name" value="Pterin_4a"/>
    <property type="match status" value="1"/>
</dbReference>
<dbReference type="PANTHER" id="PTHR12599:SF8">
    <property type="entry name" value="PTERIN-4-ALPHA-CARBINOLAMINE DEHYDRATASE, CHLOROPLASTIC-RELATED"/>
    <property type="match status" value="1"/>
</dbReference>
<comment type="catalytic activity">
    <reaction evidence="1">
        <text>(4aS,6R)-4a-hydroxy-L-erythro-5,6,7,8-tetrahydrobiopterin = (6R)-L-erythro-6,7-dihydrobiopterin + H2O</text>
        <dbReference type="Rhea" id="RHEA:11920"/>
        <dbReference type="ChEBI" id="CHEBI:15377"/>
        <dbReference type="ChEBI" id="CHEBI:15642"/>
        <dbReference type="ChEBI" id="CHEBI:43120"/>
        <dbReference type="EC" id="4.2.1.96"/>
    </reaction>
</comment>
<comment type="similarity">
    <text evidence="2">Belongs to the pterin-4-alpha-carbinolamine dehydratase family.</text>
</comment>
<gene>
    <name evidence="6" type="ORF">CEUSTIGMA_g9196.t1</name>
</gene>
<dbReference type="InterPro" id="IPR001533">
    <property type="entry name" value="Pterin_deHydtase"/>
</dbReference>
<dbReference type="AlphaFoldDB" id="A0A250XF98"/>
<proteinExistence type="inferred from homology"/>
<evidence type="ECO:0000313" key="7">
    <source>
        <dbReference type="Proteomes" id="UP000232323"/>
    </source>
</evidence>
<name>A0A250XF98_9CHLO</name>
<dbReference type="GO" id="GO:0008124">
    <property type="term" value="F:4-alpha-hydroxytetrahydrobiopterin dehydratase activity"/>
    <property type="evidence" value="ECO:0007669"/>
    <property type="project" value="UniProtKB-EC"/>
</dbReference>
<comment type="caution">
    <text evidence="6">The sequence shown here is derived from an EMBL/GenBank/DDBJ whole genome shotgun (WGS) entry which is preliminary data.</text>
</comment>
<dbReference type="InterPro" id="IPR036428">
    <property type="entry name" value="PCD_sf"/>
</dbReference>
<evidence type="ECO:0000256" key="3">
    <source>
        <dbReference type="ARBA" id="ARBA00013252"/>
    </source>
</evidence>
<dbReference type="Proteomes" id="UP000232323">
    <property type="component" value="Unassembled WGS sequence"/>
</dbReference>
<dbReference type="STRING" id="1157962.A0A250XF98"/>
<dbReference type="SUPFAM" id="SSF55248">
    <property type="entry name" value="PCD-like"/>
    <property type="match status" value="1"/>
</dbReference>